<evidence type="ECO:0000256" key="2">
    <source>
        <dbReference type="ARBA" id="ARBA00010663"/>
    </source>
</evidence>
<keyword evidence="7 10" id="KW-0472">Membrane</keyword>
<evidence type="ECO:0000259" key="11">
    <source>
        <dbReference type="PROSITE" id="PS50262"/>
    </source>
</evidence>
<evidence type="ECO:0000256" key="3">
    <source>
        <dbReference type="ARBA" id="ARBA00022475"/>
    </source>
</evidence>
<dbReference type="PANTHER" id="PTHR24247">
    <property type="entry name" value="5-HYDROXYTRYPTAMINE RECEPTOR"/>
    <property type="match status" value="1"/>
</dbReference>
<keyword evidence="9" id="KW-0807">Transducer</keyword>
<reference evidence="12" key="2">
    <citation type="submission" date="2022-10" db="EMBL/GenBank/DDBJ databases">
        <authorList>
            <consortium name="ENA_rothamsted_submissions"/>
            <consortium name="culmorum"/>
            <person name="King R."/>
        </authorList>
    </citation>
    <scope>NUCLEOTIDE SEQUENCE</scope>
</reference>
<feature type="transmembrane region" description="Helical" evidence="10">
    <location>
        <begin position="244"/>
        <end position="269"/>
    </location>
</feature>
<accession>A0A9N9RPB1</accession>
<feature type="domain" description="G-protein coupled receptors family 1 profile" evidence="11">
    <location>
        <begin position="41"/>
        <end position="295"/>
    </location>
</feature>
<evidence type="ECO:0000256" key="8">
    <source>
        <dbReference type="ARBA" id="ARBA00023170"/>
    </source>
</evidence>
<evidence type="ECO:0000256" key="6">
    <source>
        <dbReference type="ARBA" id="ARBA00023040"/>
    </source>
</evidence>
<feature type="transmembrane region" description="Helical" evidence="10">
    <location>
        <begin position="103"/>
        <end position="122"/>
    </location>
</feature>
<evidence type="ECO:0000256" key="4">
    <source>
        <dbReference type="ARBA" id="ARBA00022692"/>
    </source>
</evidence>
<evidence type="ECO:0000256" key="9">
    <source>
        <dbReference type="ARBA" id="ARBA00023224"/>
    </source>
</evidence>
<evidence type="ECO:0000256" key="10">
    <source>
        <dbReference type="SAM" id="Phobius"/>
    </source>
</evidence>
<dbReference type="GO" id="GO:0004993">
    <property type="term" value="F:G protein-coupled serotonin receptor activity"/>
    <property type="evidence" value="ECO:0007669"/>
    <property type="project" value="TreeGrafter"/>
</dbReference>
<keyword evidence="13" id="KW-1185">Reference proteome</keyword>
<feature type="transmembrane region" description="Helical" evidence="10">
    <location>
        <begin position="183"/>
        <end position="203"/>
    </location>
</feature>
<sequence length="330" mass="37410">MANNSSCLEFCKFLTEKDDWTLFGASFATFETFVAILTVIGNLIVLTAFLREKSLRREINFYIISLSFGDLCVGLVSIPLYLYKIDPPDATETCHIKFCLFKMAVLMTLSNVSMFNLVLISIKRLKVLSVQRPSVQQESTKKIFIQILCAWMFSTAIGTAPLYLNNNNPDKCQLRNILKMEFIIFRFVIATIVPVVIMGYVYFNIGRVIMKQAENKLKCLKSLNPSEPKSNGTMDKEIRATISIAIIVIVFCLTWVPSQILYVVSIYYSGCIPPFVVHIVMSLLLLNSAINPIIYAFRMRDIRKAIYRLFGIDRSSGDESSYPGSNNVIQ</sequence>
<dbReference type="Proteomes" id="UP001153620">
    <property type="component" value="Chromosome 1"/>
</dbReference>
<keyword evidence="4 10" id="KW-0812">Transmembrane</keyword>
<dbReference type="GO" id="GO:0007268">
    <property type="term" value="P:chemical synaptic transmission"/>
    <property type="evidence" value="ECO:0007669"/>
    <property type="project" value="TreeGrafter"/>
</dbReference>
<dbReference type="PROSITE" id="PS50262">
    <property type="entry name" value="G_PROTEIN_RECEP_F1_2"/>
    <property type="match status" value="1"/>
</dbReference>
<protein>
    <recommendedName>
        <fullName evidence="11">G-protein coupled receptors family 1 profile domain-containing protein</fullName>
    </recommendedName>
</protein>
<reference evidence="12" key="1">
    <citation type="submission" date="2022-01" db="EMBL/GenBank/DDBJ databases">
        <authorList>
            <person name="King R."/>
        </authorList>
    </citation>
    <scope>NUCLEOTIDE SEQUENCE</scope>
</reference>
<dbReference type="Gene3D" id="1.20.1070.10">
    <property type="entry name" value="Rhodopsin 7-helix transmembrane proteins"/>
    <property type="match status" value="1"/>
</dbReference>
<proteinExistence type="inferred from homology"/>
<dbReference type="GO" id="GO:0045202">
    <property type="term" value="C:synapse"/>
    <property type="evidence" value="ECO:0007669"/>
    <property type="project" value="GOC"/>
</dbReference>
<dbReference type="SMART" id="SM01381">
    <property type="entry name" value="7TM_GPCR_Srsx"/>
    <property type="match status" value="1"/>
</dbReference>
<feature type="transmembrane region" description="Helical" evidence="10">
    <location>
        <begin position="61"/>
        <end position="83"/>
    </location>
</feature>
<feature type="transmembrane region" description="Helical" evidence="10">
    <location>
        <begin position="143"/>
        <end position="163"/>
    </location>
</feature>
<dbReference type="GO" id="GO:0030425">
    <property type="term" value="C:dendrite"/>
    <property type="evidence" value="ECO:0007669"/>
    <property type="project" value="TreeGrafter"/>
</dbReference>
<comment type="similarity">
    <text evidence="2">Belongs to the G-protein coupled receptor 1 family.</text>
</comment>
<feature type="transmembrane region" description="Helical" evidence="10">
    <location>
        <begin position="20"/>
        <end position="49"/>
    </location>
</feature>
<evidence type="ECO:0000256" key="7">
    <source>
        <dbReference type="ARBA" id="ARBA00023136"/>
    </source>
</evidence>
<dbReference type="GO" id="GO:0030594">
    <property type="term" value="F:neurotransmitter receptor activity"/>
    <property type="evidence" value="ECO:0007669"/>
    <property type="project" value="TreeGrafter"/>
</dbReference>
<evidence type="ECO:0000256" key="5">
    <source>
        <dbReference type="ARBA" id="ARBA00022989"/>
    </source>
</evidence>
<dbReference type="InterPro" id="IPR000276">
    <property type="entry name" value="GPCR_Rhodpsn"/>
</dbReference>
<keyword evidence="5 10" id="KW-1133">Transmembrane helix</keyword>
<dbReference type="Pfam" id="PF00001">
    <property type="entry name" value="7tm_1"/>
    <property type="match status" value="1"/>
</dbReference>
<dbReference type="GO" id="GO:0007187">
    <property type="term" value="P:G protein-coupled receptor signaling pathway, coupled to cyclic nucleotide second messenger"/>
    <property type="evidence" value="ECO:0007669"/>
    <property type="project" value="TreeGrafter"/>
</dbReference>
<dbReference type="AlphaFoldDB" id="A0A9N9RPB1"/>
<keyword evidence="8" id="KW-0675">Receptor</keyword>
<evidence type="ECO:0000313" key="13">
    <source>
        <dbReference type="Proteomes" id="UP001153620"/>
    </source>
</evidence>
<organism evidence="12 13">
    <name type="scientific">Chironomus riparius</name>
    <dbReference type="NCBI Taxonomy" id="315576"/>
    <lineage>
        <taxon>Eukaryota</taxon>
        <taxon>Metazoa</taxon>
        <taxon>Ecdysozoa</taxon>
        <taxon>Arthropoda</taxon>
        <taxon>Hexapoda</taxon>
        <taxon>Insecta</taxon>
        <taxon>Pterygota</taxon>
        <taxon>Neoptera</taxon>
        <taxon>Endopterygota</taxon>
        <taxon>Diptera</taxon>
        <taxon>Nematocera</taxon>
        <taxon>Chironomoidea</taxon>
        <taxon>Chironomidae</taxon>
        <taxon>Chironominae</taxon>
        <taxon>Chironomus</taxon>
    </lineage>
</organism>
<dbReference type="OrthoDB" id="284782at2759"/>
<feature type="transmembrane region" description="Helical" evidence="10">
    <location>
        <begin position="275"/>
        <end position="297"/>
    </location>
</feature>
<dbReference type="PRINTS" id="PR00237">
    <property type="entry name" value="GPCRRHODOPSN"/>
</dbReference>
<keyword evidence="6" id="KW-0297">G-protein coupled receptor</keyword>
<dbReference type="PANTHER" id="PTHR24247:SF202">
    <property type="entry name" value="5-HYDROXYTRYPTAMINE RECEPTOR 1"/>
    <property type="match status" value="1"/>
</dbReference>
<dbReference type="SUPFAM" id="SSF81321">
    <property type="entry name" value="Family A G protein-coupled receptor-like"/>
    <property type="match status" value="1"/>
</dbReference>
<comment type="subcellular location">
    <subcellularLocation>
        <location evidence="1">Cell membrane</location>
        <topology evidence="1">Multi-pass membrane protein</topology>
    </subcellularLocation>
</comment>
<evidence type="ECO:0000256" key="1">
    <source>
        <dbReference type="ARBA" id="ARBA00004651"/>
    </source>
</evidence>
<gene>
    <name evidence="12" type="ORF">CHIRRI_LOCUS3374</name>
</gene>
<dbReference type="GO" id="GO:0005886">
    <property type="term" value="C:plasma membrane"/>
    <property type="evidence" value="ECO:0007669"/>
    <property type="project" value="UniProtKB-SubCell"/>
</dbReference>
<name>A0A9N9RPB1_9DIPT</name>
<dbReference type="InterPro" id="IPR017452">
    <property type="entry name" value="GPCR_Rhodpsn_7TM"/>
</dbReference>
<evidence type="ECO:0000313" key="12">
    <source>
        <dbReference type="EMBL" id="CAG9800431.1"/>
    </source>
</evidence>
<dbReference type="EMBL" id="OU895877">
    <property type="protein sequence ID" value="CAG9800431.1"/>
    <property type="molecule type" value="Genomic_DNA"/>
</dbReference>
<keyword evidence="3" id="KW-1003">Cell membrane</keyword>